<accession>A0A6J3M9K4</accession>
<keyword evidence="8" id="KW-1185">Reference proteome</keyword>
<feature type="region of interest" description="Disordered" evidence="5">
    <location>
        <begin position="70"/>
        <end position="106"/>
    </location>
</feature>
<keyword evidence="3 6" id="KW-1133">Transmembrane helix</keyword>
<evidence type="ECO:0000313" key="8">
    <source>
        <dbReference type="Proteomes" id="UP000504637"/>
    </source>
</evidence>
<dbReference type="InterPro" id="IPR010482">
    <property type="entry name" value="TECPR1-like_DysF"/>
</dbReference>
<reference evidence="9" key="2">
    <citation type="submission" date="2020-04" db="EMBL/GenBank/DDBJ databases">
        <authorList>
            <consortium name="NCBI Genome Project"/>
        </authorList>
    </citation>
    <scope>NUCLEOTIDE SEQUENCE</scope>
    <source>
        <strain evidence="9">CBS 342.82</strain>
    </source>
</reference>
<proteinExistence type="predicted"/>
<evidence type="ECO:0000256" key="1">
    <source>
        <dbReference type="ARBA" id="ARBA00004141"/>
    </source>
</evidence>
<evidence type="ECO:0000256" key="3">
    <source>
        <dbReference type="ARBA" id="ARBA00022989"/>
    </source>
</evidence>
<keyword evidence="2 6" id="KW-0812">Transmembrane</keyword>
<evidence type="ECO:0000313" key="9">
    <source>
        <dbReference type="RefSeq" id="XP_033460528.1"/>
    </source>
</evidence>
<dbReference type="GO" id="GO:0005778">
    <property type="term" value="C:peroxisomal membrane"/>
    <property type="evidence" value="ECO:0007669"/>
    <property type="project" value="UniProtKB-ARBA"/>
</dbReference>
<feature type="compositionally biased region" description="Acidic residues" evidence="5">
    <location>
        <begin position="72"/>
        <end position="82"/>
    </location>
</feature>
<evidence type="ECO:0000256" key="2">
    <source>
        <dbReference type="ARBA" id="ARBA00022692"/>
    </source>
</evidence>
<dbReference type="GO" id="GO:0007031">
    <property type="term" value="P:peroxisome organization"/>
    <property type="evidence" value="ECO:0007669"/>
    <property type="project" value="TreeGrafter"/>
</dbReference>
<feature type="transmembrane region" description="Helical" evidence="6">
    <location>
        <begin position="259"/>
        <end position="277"/>
    </location>
</feature>
<dbReference type="Pfam" id="PF06398">
    <property type="entry name" value="Pex24p"/>
    <property type="match status" value="1"/>
</dbReference>
<dbReference type="InterPro" id="IPR052816">
    <property type="entry name" value="Peroxisomal_Membrane_PEX28-32"/>
</dbReference>
<dbReference type="RefSeq" id="XP_033460528.1">
    <property type="nucleotide sequence ID" value="XM_033600514.1"/>
</dbReference>
<keyword evidence="4 6" id="KW-0472">Membrane</keyword>
<evidence type="ECO:0000259" key="7">
    <source>
        <dbReference type="Pfam" id="PF06398"/>
    </source>
</evidence>
<gene>
    <name evidence="9" type="ORF">K489DRAFT_304546</name>
</gene>
<name>A0A6J3M9K4_9PEZI</name>
<reference evidence="9" key="3">
    <citation type="submission" date="2025-08" db="UniProtKB">
        <authorList>
            <consortium name="RefSeq"/>
        </authorList>
    </citation>
    <scope>IDENTIFICATION</scope>
    <source>
        <strain evidence="9">CBS 342.82</strain>
    </source>
</reference>
<dbReference type="AlphaFoldDB" id="A0A6J3M9K4"/>
<dbReference type="GeneID" id="54358314"/>
<dbReference type="OrthoDB" id="545683at2759"/>
<evidence type="ECO:0000256" key="6">
    <source>
        <dbReference type="SAM" id="Phobius"/>
    </source>
</evidence>
<feature type="domain" description="TECPR1-like DysF" evidence="7">
    <location>
        <begin position="108"/>
        <end position="504"/>
    </location>
</feature>
<dbReference type="PANTHER" id="PTHR28304:SF2">
    <property type="entry name" value="PEROXISOMAL MEMBRANE PROTEIN PEX29"/>
    <property type="match status" value="1"/>
</dbReference>
<evidence type="ECO:0000256" key="5">
    <source>
        <dbReference type="SAM" id="MobiDB-lite"/>
    </source>
</evidence>
<dbReference type="PANTHER" id="PTHR28304">
    <property type="entry name" value="PEROXISOMAL MEMBRANE PROTEIN PEX29"/>
    <property type="match status" value="1"/>
</dbReference>
<feature type="region of interest" description="Disordered" evidence="5">
    <location>
        <begin position="371"/>
        <end position="394"/>
    </location>
</feature>
<reference evidence="9" key="1">
    <citation type="submission" date="2020-01" db="EMBL/GenBank/DDBJ databases">
        <authorList>
            <consortium name="DOE Joint Genome Institute"/>
            <person name="Haridas S."/>
            <person name="Albert R."/>
            <person name="Binder M."/>
            <person name="Bloem J."/>
            <person name="Labutti K."/>
            <person name="Salamov A."/>
            <person name="Andreopoulos B."/>
            <person name="Baker S.E."/>
            <person name="Barry K."/>
            <person name="Bills G."/>
            <person name="Bluhm B.H."/>
            <person name="Cannon C."/>
            <person name="Castanera R."/>
            <person name="Culley D.E."/>
            <person name="Daum C."/>
            <person name="Ezra D."/>
            <person name="Gonzalez J.B."/>
            <person name="Henrissat B."/>
            <person name="Kuo A."/>
            <person name="Liang C."/>
            <person name="Lipzen A."/>
            <person name="Lutzoni F."/>
            <person name="Magnuson J."/>
            <person name="Mondo S."/>
            <person name="Nolan M."/>
            <person name="Ohm R."/>
            <person name="Pangilinan J."/>
            <person name="Park H.-J."/>
            <person name="Ramirez L."/>
            <person name="Alfaro M."/>
            <person name="Sun H."/>
            <person name="Tritt A."/>
            <person name="Yoshinaga Y."/>
            <person name="Zwiers L.-H."/>
            <person name="Turgeon B.G."/>
            <person name="Goodwin S.B."/>
            <person name="Spatafora J.W."/>
            <person name="Crous P.W."/>
            <person name="Grigoriev I.V."/>
        </authorList>
    </citation>
    <scope>NUCLEOTIDE SEQUENCE</scope>
    <source>
        <strain evidence="9">CBS 342.82</strain>
    </source>
</reference>
<comment type="subcellular location">
    <subcellularLocation>
        <location evidence="1">Membrane</location>
        <topology evidence="1">Multi-pass membrane protein</topology>
    </subcellularLocation>
</comment>
<sequence length="509" mass="55886">DDDAASVTTQDTTMSGRGKWRQRANRLRDSMVGSYSRDPSVMSGASSDRRTSIQDRLLTQVMSQILPAMPIDEGDEGDDDESPANPSLGGNKKKVQPSTDGSGGRPEFNLATMAVNFRLFNARIGVVFVFQDMMIRLFTWHHPTHTLSFLAAHTLLCLQPHLIPVIPPLACFLFAIMLPNFVSRHPTPTNDPRMGPSFAGPATAPATRIKPAPEVSRDFWHNMRDLQNSMRDFSAGHDAAATAITPLVNFGDERLSSSLFIAGLTLGAAALLGTWVVPYHLVALVGGWAAVLSAHPEVQKALQTSNAFDGLQGHLDTGLARLRAWIDADISLDAAPEARQVEIFELQKFQPGSATWEAWLFCATPWDPHSPERRVAPAPGSGGGGGVVADTSSRRPKGTAFFEEVLPPAGWTWAEKKWALDLFSREWVEQRLIADVAVEEAGERWVYDLAAEDPSEAAKTASLLDSLRKGAGVSGENRMAQRRDFGSVVGPERFGMWRRRRWTRLVERR</sequence>
<feature type="transmembrane region" description="Helical" evidence="6">
    <location>
        <begin position="161"/>
        <end position="182"/>
    </location>
</feature>
<protein>
    <recommendedName>
        <fullName evidence="7">TECPR1-like DysF domain-containing protein</fullName>
    </recommendedName>
</protein>
<feature type="non-terminal residue" evidence="9">
    <location>
        <position position="509"/>
    </location>
</feature>
<organism evidence="9">
    <name type="scientific">Dissoconium aciculare CBS 342.82</name>
    <dbReference type="NCBI Taxonomy" id="1314786"/>
    <lineage>
        <taxon>Eukaryota</taxon>
        <taxon>Fungi</taxon>
        <taxon>Dikarya</taxon>
        <taxon>Ascomycota</taxon>
        <taxon>Pezizomycotina</taxon>
        <taxon>Dothideomycetes</taxon>
        <taxon>Dothideomycetidae</taxon>
        <taxon>Mycosphaerellales</taxon>
        <taxon>Dissoconiaceae</taxon>
        <taxon>Dissoconium</taxon>
    </lineage>
</organism>
<feature type="compositionally biased region" description="Polar residues" evidence="5">
    <location>
        <begin position="1"/>
        <end position="15"/>
    </location>
</feature>
<dbReference type="Proteomes" id="UP000504637">
    <property type="component" value="Unplaced"/>
</dbReference>
<feature type="transmembrane region" description="Helical" evidence="6">
    <location>
        <begin position="120"/>
        <end position="141"/>
    </location>
</feature>
<feature type="non-terminal residue" evidence="9">
    <location>
        <position position="1"/>
    </location>
</feature>
<evidence type="ECO:0000256" key="4">
    <source>
        <dbReference type="ARBA" id="ARBA00023136"/>
    </source>
</evidence>
<feature type="region of interest" description="Disordered" evidence="5">
    <location>
        <begin position="1"/>
        <end position="53"/>
    </location>
</feature>